<proteinExistence type="inferred from homology"/>
<dbReference type="InterPro" id="IPR004552">
    <property type="entry name" value="AGP_acyltrans"/>
</dbReference>
<name>A0A173SE53_ANAHA</name>
<dbReference type="AlphaFoldDB" id="A0A173SE53"/>
<keyword evidence="7" id="KW-1208">Phospholipid metabolism</keyword>
<evidence type="ECO:0000313" key="9">
    <source>
        <dbReference type="EMBL" id="CUM88642.1"/>
    </source>
</evidence>
<evidence type="ECO:0000256" key="7">
    <source>
        <dbReference type="RuleBase" id="RU361267"/>
    </source>
</evidence>
<sequence>MIRFFADIIYLFFFLTLTAPLYPLFDHWNKTGKAHKRSSIAQRMILRSFKICLAMAGTKLIVDGQENIPEDGAVLYVGNHSSYYDILCSYVATERGMGFFAKKEMEKIPCLSHWMRFINCLFLDRKNIKAGLATMNEGTKLLKDGFSIAIFPEGTRSQDEDPHEFKEGSLRPALKAGVPVIPMAISGTADILENNRRFQVKPTTVHITFGQPIYPDQLERAEKKHLGTTIREEIIEMRKKHKTS</sequence>
<keyword evidence="5 7" id="KW-0443">Lipid metabolism</keyword>
<keyword evidence="7" id="KW-0594">Phospholipid biosynthesis</keyword>
<dbReference type="GO" id="GO:0016020">
    <property type="term" value="C:membrane"/>
    <property type="evidence" value="ECO:0007669"/>
    <property type="project" value="InterPro"/>
</dbReference>
<evidence type="ECO:0000256" key="2">
    <source>
        <dbReference type="ARBA" id="ARBA00008655"/>
    </source>
</evidence>
<gene>
    <name evidence="9" type="primary">plsC</name>
    <name evidence="9" type="ORF">ERS852425_01234</name>
</gene>
<keyword evidence="4 7" id="KW-0808">Transferase</keyword>
<organism evidence="9 10">
    <name type="scientific">Anaerostipes hadrus</name>
    <dbReference type="NCBI Taxonomy" id="649756"/>
    <lineage>
        <taxon>Bacteria</taxon>
        <taxon>Bacillati</taxon>
        <taxon>Bacillota</taxon>
        <taxon>Clostridia</taxon>
        <taxon>Lachnospirales</taxon>
        <taxon>Lachnospiraceae</taxon>
        <taxon>Anaerostipes</taxon>
    </lineage>
</organism>
<reference evidence="9 10" key="1">
    <citation type="submission" date="2015-09" db="EMBL/GenBank/DDBJ databases">
        <authorList>
            <consortium name="Pathogen Informatics"/>
        </authorList>
    </citation>
    <scope>NUCLEOTIDE SEQUENCE [LARGE SCALE GENOMIC DNA]</scope>
    <source>
        <strain evidence="9 10">2789STDY5608868</strain>
    </source>
</reference>
<evidence type="ECO:0000259" key="8">
    <source>
        <dbReference type="SMART" id="SM00563"/>
    </source>
</evidence>
<keyword evidence="6 7" id="KW-0012">Acyltransferase</keyword>
<evidence type="ECO:0000256" key="1">
    <source>
        <dbReference type="ARBA" id="ARBA00005189"/>
    </source>
</evidence>
<dbReference type="Proteomes" id="UP000095598">
    <property type="component" value="Unassembled WGS sequence"/>
</dbReference>
<protein>
    <recommendedName>
        <fullName evidence="7">1-acyl-sn-glycerol-3-phosphate acyltransferase</fullName>
        <ecNumber evidence="7">2.3.1.51</ecNumber>
    </recommendedName>
</protein>
<comment type="domain">
    <text evidence="7">The HXXXXD motif is essential for acyltransferase activity and may constitute the binding site for the phosphate moiety of the glycerol-3-phosphate.</text>
</comment>
<dbReference type="EC" id="2.3.1.51" evidence="7"/>
<evidence type="ECO:0000256" key="5">
    <source>
        <dbReference type="ARBA" id="ARBA00023098"/>
    </source>
</evidence>
<evidence type="ECO:0000256" key="6">
    <source>
        <dbReference type="ARBA" id="ARBA00023315"/>
    </source>
</evidence>
<dbReference type="GO" id="GO:0003841">
    <property type="term" value="F:1-acylglycerol-3-phosphate O-acyltransferase activity"/>
    <property type="evidence" value="ECO:0007669"/>
    <property type="project" value="UniProtKB-UniRule"/>
</dbReference>
<dbReference type="GO" id="GO:0006654">
    <property type="term" value="P:phosphatidic acid biosynthetic process"/>
    <property type="evidence" value="ECO:0007669"/>
    <property type="project" value="TreeGrafter"/>
</dbReference>
<comment type="pathway">
    <text evidence="1">Lipid metabolism.</text>
</comment>
<dbReference type="EMBL" id="CYXT01000007">
    <property type="protein sequence ID" value="CUM88642.1"/>
    <property type="molecule type" value="Genomic_DNA"/>
</dbReference>
<accession>A0A173SE53</accession>
<comment type="catalytic activity">
    <reaction evidence="7">
        <text>a 1-acyl-sn-glycero-3-phosphate + an acyl-CoA = a 1,2-diacyl-sn-glycero-3-phosphate + CoA</text>
        <dbReference type="Rhea" id="RHEA:19709"/>
        <dbReference type="ChEBI" id="CHEBI:57287"/>
        <dbReference type="ChEBI" id="CHEBI:57970"/>
        <dbReference type="ChEBI" id="CHEBI:58342"/>
        <dbReference type="ChEBI" id="CHEBI:58608"/>
        <dbReference type="EC" id="2.3.1.51"/>
    </reaction>
</comment>
<dbReference type="InterPro" id="IPR002123">
    <property type="entry name" value="Plipid/glycerol_acylTrfase"/>
</dbReference>
<dbReference type="CDD" id="cd07989">
    <property type="entry name" value="LPLAT_AGPAT-like"/>
    <property type="match status" value="1"/>
</dbReference>
<evidence type="ECO:0000256" key="3">
    <source>
        <dbReference type="ARBA" id="ARBA00022516"/>
    </source>
</evidence>
<dbReference type="RefSeq" id="WP_055258307.1">
    <property type="nucleotide sequence ID" value="NZ_BAABYN010000001.1"/>
</dbReference>
<evidence type="ECO:0000256" key="4">
    <source>
        <dbReference type="ARBA" id="ARBA00022679"/>
    </source>
</evidence>
<dbReference type="NCBIfam" id="TIGR00530">
    <property type="entry name" value="AGP_acyltrn"/>
    <property type="match status" value="1"/>
</dbReference>
<dbReference type="PANTHER" id="PTHR10434">
    <property type="entry name" value="1-ACYL-SN-GLYCEROL-3-PHOSPHATE ACYLTRANSFERASE"/>
    <property type="match status" value="1"/>
</dbReference>
<dbReference type="SUPFAM" id="SSF69593">
    <property type="entry name" value="Glycerol-3-phosphate (1)-acyltransferase"/>
    <property type="match status" value="1"/>
</dbReference>
<dbReference type="Pfam" id="PF01553">
    <property type="entry name" value="Acyltransferase"/>
    <property type="match status" value="1"/>
</dbReference>
<dbReference type="PANTHER" id="PTHR10434:SF64">
    <property type="entry name" value="1-ACYL-SN-GLYCEROL-3-PHOSPHATE ACYLTRANSFERASE-RELATED"/>
    <property type="match status" value="1"/>
</dbReference>
<feature type="domain" description="Phospholipid/glycerol acyltransferase" evidence="8">
    <location>
        <begin position="74"/>
        <end position="188"/>
    </location>
</feature>
<keyword evidence="3 7" id="KW-0444">Lipid biosynthesis</keyword>
<comment type="similarity">
    <text evidence="2 7">Belongs to the 1-acyl-sn-glycerol-3-phosphate acyltransferase family.</text>
</comment>
<evidence type="ECO:0000313" key="10">
    <source>
        <dbReference type="Proteomes" id="UP000095598"/>
    </source>
</evidence>
<dbReference type="SMART" id="SM00563">
    <property type="entry name" value="PlsC"/>
    <property type="match status" value="1"/>
</dbReference>